<sequence length="75" mass="7881">MTFKTLTLVVGLLAVVIMVVSWRVGVAEVARAHGRGDAEARFVGTSGSRFLFGTIIVAPTLLTFTGLVAVLEGFS</sequence>
<gene>
    <name evidence="2" type="ORF">SAMN04488035_2484</name>
</gene>
<keyword evidence="1" id="KW-0812">Transmembrane</keyword>
<evidence type="ECO:0000256" key="1">
    <source>
        <dbReference type="SAM" id="Phobius"/>
    </source>
</evidence>
<keyword evidence="1" id="KW-1133">Transmembrane helix</keyword>
<proteinExistence type="predicted"/>
<protein>
    <submittedName>
        <fullName evidence="2">Uncharacterized protein</fullName>
    </submittedName>
</protein>
<dbReference type="RefSeq" id="WP_093379334.1">
    <property type="nucleotide sequence ID" value="NZ_BNAN01000001.1"/>
</dbReference>
<accession>A0A1I2HT49</accession>
<dbReference type="AlphaFoldDB" id="A0A1I2HT49"/>
<keyword evidence="1" id="KW-0472">Membrane</keyword>
<name>A0A1I2HT49_9MICO</name>
<dbReference type="Proteomes" id="UP000198520">
    <property type="component" value="Unassembled WGS sequence"/>
</dbReference>
<evidence type="ECO:0000313" key="2">
    <source>
        <dbReference type="EMBL" id="SFF32613.1"/>
    </source>
</evidence>
<evidence type="ECO:0000313" key="3">
    <source>
        <dbReference type="Proteomes" id="UP000198520"/>
    </source>
</evidence>
<reference evidence="3" key="1">
    <citation type="submission" date="2016-10" db="EMBL/GenBank/DDBJ databases">
        <authorList>
            <person name="Varghese N."/>
            <person name="Submissions S."/>
        </authorList>
    </citation>
    <scope>NUCLEOTIDE SEQUENCE [LARGE SCALE GENOMIC DNA]</scope>
    <source>
        <strain evidence="3">DSM 19083</strain>
    </source>
</reference>
<feature type="transmembrane region" description="Helical" evidence="1">
    <location>
        <begin position="50"/>
        <end position="71"/>
    </location>
</feature>
<organism evidence="2 3">
    <name type="scientific">Flavimobilis marinus</name>
    <dbReference type="NCBI Taxonomy" id="285351"/>
    <lineage>
        <taxon>Bacteria</taxon>
        <taxon>Bacillati</taxon>
        <taxon>Actinomycetota</taxon>
        <taxon>Actinomycetes</taxon>
        <taxon>Micrococcales</taxon>
        <taxon>Jonesiaceae</taxon>
        <taxon>Flavimobilis</taxon>
    </lineage>
</organism>
<keyword evidence="3" id="KW-1185">Reference proteome</keyword>
<dbReference type="EMBL" id="FONZ01000005">
    <property type="protein sequence ID" value="SFF32613.1"/>
    <property type="molecule type" value="Genomic_DNA"/>
</dbReference>